<reference evidence="5 6" key="1">
    <citation type="submission" date="2018-12" db="EMBL/GenBank/DDBJ databases">
        <title>First genome draft of Desulfovibrio legallis sp. nov.</title>
        <authorList>
            <person name="Ben Dhia O."/>
            <person name="Najjari A."/>
            <person name="Ferjani R."/>
            <person name="Fhoula I."/>
            <person name="Fardeau M.-L."/>
            <person name="Boudabbous A."/>
            <person name="Ouzari H.I."/>
        </authorList>
    </citation>
    <scope>NUCLEOTIDE SEQUENCE [LARGE SCALE GENOMIC DNA]</scope>
    <source>
        <strain evidence="5 6">H1T</strain>
    </source>
</reference>
<protein>
    <recommendedName>
        <fullName evidence="3">Methyltransferase</fullName>
        <ecNumber evidence="3">2.1.1.-</ecNumber>
    </recommendedName>
</protein>
<feature type="domain" description="DNA methylase N-4/N-6" evidence="4">
    <location>
        <begin position="22"/>
        <end position="296"/>
    </location>
</feature>
<dbReference type="PANTHER" id="PTHR13370">
    <property type="entry name" value="RNA METHYLASE-RELATED"/>
    <property type="match status" value="1"/>
</dbReference>
<evidence type="ECO:0000259" key="4">
    <source>
        <dbReference type="Pfam" id="PF01555"/>
    </source>
</evidence>
<comment type="caution">
    <text evidence="5">The sequence shown here is derived from an EMBL/GenBank/DDBJ whole genome shotgun (WGS) entry which is preliminary data.</text>
</comment>
<comment type="similarity">
    <text evidence="3">Belongs to the N(4)/N(6)-methyltransferase family.</text>
</comment>
<keyword evidence="6" id="KW-1185">Reference proteome</keyword>
<dbReference type="Pfam" id="PF01555">
    <property type="entry name" value="N6_N4_Mtase"/>
    <property type="match status" value="1"/>
</dbReference>
<organism evidence="5 6">
    <name type="scientific">Desulfovibrio legallii</name>
    <dbReference type="NCBI Taxonomy" id="571438"/>
    <lineage>
        <taxon>Bacteria</taxon>
        <taxon>Pseudomonadati</taxon>
        <taxon>Thermodesulfobacteriota</taxon>
        <taxon>Desulfovibrionia</taxon>
        <taxon>Desulfovibrionales</taxon>
        <taxon>Desulfovibrionaceae</taxon>
        <taxon>Desulfovibrio</taxon>
    </lineage>
</organism>
<dbReference type="EC" id="2.1.1.-" evidence="3"/>
<dbReference type="GO" id="GO:0005737">
    <property type="term" value="C:cytoplasm"/>
    <property type="evidence" value="ECO:0007669"/>
    <property type="project" value="TreeGrafter"/>
</dbReference>
<name>A0A6H3F2P1_9BACT</name>
<dbReference type="AlphaFoldDB" id="A0A6H3F2P1"/>
<accession>A0A6H3F2P1</accession>
<dbReference type="InterPro" id="IPR001091">
    <property type="entry name" value="RM_Methyltransferase"/>
</dbReference>
<dbReference type="SUPFAM" id="SSF53335">
    <property type="entry name" value="S-adenosyl-L-methionine-dependent methyltransferases"/>
    <property type="match status" value="1"/>
</dbReference>
<evidence type="ECO:0000313" key="6">
    <source>
        <dbReference type="Proteomes" id="UP000292919"/>
    </source>
</evidence>
<evidence type="ECO:0000313" key="5">
    <source>
        <dbReference type="EMBL" id="TBH78194.1"/>
    </source>
</evidence>
<dbReference type="PRINTS" id="PR00508">
    <property type="entry name" value="S21N4MTFRASE"/>
</dbReference>
<dbReference type="InterPro" id="IPR002941">
    <property type="entry name" value="DNA_methylase_N4/N6"/>
</dbReference>
<keyword evidence="1 5" id="KW-0489">Methyltransferase</keyword>
<dbReference type="GO" id="GO:0003677">
    <property type="term" value="F:DNA binding"/>
    <property type="evidence" value="ECO:0007669"/>
    <property type="project" value="InterPro"/>
</dbReference>
<dbReference type="Proteomes" id="UP000292919">
    <property type="component" value="Unassembled WGS sequence"/>
</dbReference>
<proteinExistence type="inferred from homology"/>
<dbReference type="EMBL" id="SIXC01000019">
    <property type="protein sequence ID" value="TBH78194.1"/>
    <property type="molecule type" value="Genomic_DNA"/>
</dbReference>
<dbReference type="RefSeq" id="WP_118230767.1">
    <property type="nucleotide sequence ID" value="NZ_JAQDZC010000031.1"/>
</dbReference>
<dbReference type="InterPro" id="IPR029063">
    <property type="entry name" value="SAM-dependent_MTases_sf"/>
</dbReference>
<dbReference type="GO" id="GO:0032259">
    <property type="term" value="P:methylation"/>
    <property type="evidence" value="ECO:0007669"/>
    <property type="project" value="UniProtKB-KW"/>
</dbReference>
<keyword evidence="2 5" id="KW-0808">Transferase</keyword>
<evidence type="ECO:0000256" key="2">
    <source>
        <dbReference type="ARBA" id="ARBA00022679"/>
    </source>
</evidence>
<gene>
    <name evidence="5" type="ORF">EB812_11290</name>
</gene>
<dbReference type="PANTHER" id="PTHR13370:SF3">
    <property type="entry name" value="TRNA (GUANINE(10)-N2)-METHYLTRANSFERASE HOMOLOG"/>
    <property type="match status" value="1"/>
</dbReference>
<dbReference type="CDD" id="cd02440">
    <property type="entry name" value="AdoMet_MTases"/>
    <property type="match status" value="1"/>
</dbReference>
<evidence type="ECO:0000256" key="1">
    <source>
        <dbReference type="ARBA" id="ARBA00022603"/>
    </source>
</evidence>
<dbReference type="GO" id="GO:0008170">
    <property type="term" value="F:N-methyltransferase activity"/>
    <property type="evidence" value="ECO:0007669"/>
    <property type="project" value="InterPro"/>
</dbReference>
<evidence type="ECO:0000256" key="3">
    <source>
        <dbReference type="RuleBase" id="RU362026"/>
    </source>
</evidence>
<sequence length="328" mass="36893">MIDQIIHDDSIKKIKAIPECSVHAIISDIPYGICYNEWDILHDNKNTALGGASIAQTKAGEIFKRRGKPLNGWSSADKKIPYEYQEWCASWGKEWLRVLKPGGSCLIFAGRRYSHRCIVALEDCGFTFKDMIAWEKPTAPYRAQRISETYKRRGDYKNAQKWSGWRVANLRPLFEPILWLQKPYKTGGTLADNILINNVGGWNQNALEKYNGSGYCKEAHLCSNIFRISSDKDDHGLHEAQKPLNLMECLVSLVTKRGALILDPFAGSGTTCVAAQKLGRHFIGIEINEKYVKIAKHRLKQIQECSTPEAIQQLSTISLFGSTSKTGA</sequence>
<dbReference type="Gene3D" id="3.40.50.150">
    <property type="entry name" value="Vaccinia Virus protein VP39"/>
    <property type="match status" value="1"/>
</dbReference>